<gene>
    <name evidence="2" type="ORF">ILYODFUR_001895</name>
</gene>
<reference evidence="2 3" key="1">
    <citation type="submission" date="2021-06" db="EMBL/GenBank/DDBJ databases">
        <authorList>
            <person name="Palmer J.M."/>
        </authorList>
    </citation>
    <scope>NUCLEOTIDE SEQUENCE [LARGE SCALE GENOMIC DNA]</scope>
    <source>
        <strain evidence="3">if_2019</strain>
        <tissue evidence="2">Muscle</tissue>
    </source>
</reference>
<dbReference type="Proteomes" id="UP001482620">
    <property type="component" value="Unassembled WGS sequence"/>
</dbReference>
<accession>A0ABV0UGL2</accession>
<evidence type="ECO:0000313" key="3">
    <source>
        <dbReference type="Proteomes" id="UP001482620"/>
    </source>
</evidence>
<evidence type="ECO:0000313" key="2">
    <source>
        <dbReference type="EMBL" id="MEQ2242933.1"/>
    </source>
</evidence>
<feature type="region of interest" description="Disordered" evidence="1">
    <location>
        <begin position="45"/>
        <end position="111"/>
    </location>
</feature>
<keyword evidence="3" id="KW-1185">Reference proteome</keyword>
<name>A0ABV0UGL2_9TELE</name>
<protein>
    <submittedName>
        <fullName evidence="2">Uncharacterized protein</fullName>
    </submittedName>
</protein>
<feature type="compositionally biased region" description="Low complexity" evidence="1">
    <location>
        <begin position="51"/>
        <end position="66"/>
    </location>
</feature>
<dbReference type="EMBL" id="JAHRIQ010069598">
    <property type="protein sequence ID" value="MEQ2242933.1"/>
    <property type="molecule type" value="Genomic_DNA"/>
</dbReference>
<feature type="compositionally biased region" description="Basic and acidic residues" evidence="1">
    <location>
        <begin position="67"/>
        <end position="77"/>
    </location>
</feature>
<sequence>MKENVRKQWRIHLCFGRFRLEEHSECSNSASVGVLAKPKEHLRTAIPSVRSVKSNSTDSTSASSDSSQRDSSCRRPNLDLFVNGLVLPRAQTGSPDTEASSSHRGMNLTSA</sequence>
<proteinExistence type="predicted"/>
<feature type="compositionally biased region" description="Polar residues" evidence="1">
    <location>
        <begin position="91"/>
        <end position="111"/>
    </location>
</feature>
<organism evidence="2 3">
    <name type="scientific">Ilyodon furcidens</name>
    <name type="common">goldbreast splitfin</name>
    <dbReference type="NCBI Taxonomy" id="33524"/>
    <lineage>
        <taxon>Eukaryota</taxon>
        <taxon>Metazoa</taxon>
        <taxon>Chordata</taxon>
        <taxon>Craniata</taxon>
        <taxon>Vertebrata</taxon>
        <taxon>Euteleostomi</taxon>
        <taxon>Actinopterygii</taxon>
        <taxon>Neopterygii</taxon>
        <taxon>Teleostei</taxon>
        <taxon>Neoteleostei</taxon>
        <taxon>Acanthomorphata</taxon>
        <taxon>Ovalentaria</taxon>
        <taxon>Atherinomorphae</taxon>
        <taxon>Cyprinodontiformes</taxon>
        <taxon>Goodeidae</taxon>
        <taxon>Ilyodon</taxon>
    </lineage>
</organism>
<comment type="caution">
    <text evidence="2">The sequence shown here is derived from an EMBL/GenBank/DDBJ whole genome shotgun (WGS) entry which is preliminary data.</text>
</comment>
<evidence type="ECO:0000256" key="1">
    <source>
        <dbReference type="SAM" id="MobiDB-lite"/>
    </source>
</evidence>